<feature type="region of interest" description="Disordered" evidence="1">
    <location>
        <begin position="1"/>
        <end position="24"/>
    </location>
</feature>
<accession>A0ABM8FQQ2</accession>
<sequence length="67" mass="7056">MSDGGEDSVSSFAATVPDAQRHAATKPSVIWRELIGDLVQQSADGMDGAIDELREGTTCWLGSAIAY</sequence>
<gene>
    <name evidence="2" type="ORF">GCM10025863_06040</name>
</gene>
<evidence type="ECO:0000256" key="1">
    <source>
        <dbReference type="SAM" id="MobiDB-lite"/>
    </source>
</evidence>
<keyword evidence="3" id="KW-1185">Reference proteome</keyword>
<dbReference type="Proteomes" id="UP001321543">
    <property type="component" value="Chromosome"/>
</dbReference>
<protein>
    <submittedName>
        <fullName evidence="2">Uncharacterized protein</fullName>
    </submittedName>
</protein>
<reference evidence="3" key="1">
    <citation type="journal article" date="2019" name="Int. J. Syst. Evol. Microbiol.">
        <title>The Global Catalogue of Microorganisms (GCM) 10K type strain sequencing project: providing services to taxonomists for standard genome sequencing and annotation.</title>
        <authorList>
            <consortium name="The Broad Institute Genomics Platform"/>
            <consortium name="The Broad Institute Genome Sequencing Center for Infectious Disease"/>
            <person name="Wu L."/>
            <person name="Ma J."/>
        </authorList>
    </citation>
    <scope>NUCLEOTIDE SEQUENCE [LARGE SCALE GENOMIC DNA]</scope>
    <source>
        <strain evidence="3">NBRC 106310</strain>
    </source>
</reference>
<dbReference type="EMBL" id="AP027728">
    <property type="protein sequence ID" value="BDZ37990.1"/>
    <property type="molecule type" value="Genomic_DNA"/>
</dbReference>
<evidence type="ECO:0000313" key="2">
    <source>
        <dbReference type="EMBL" id="BDZ37990.1"/>
    </source>
</evidence>
<proteinExistence type="predicted"/>
<evidence type="ECO:0000313" key="3">
    <source>
        <dbReference type="Proteomes" id="UP001321543"/>
    </source>
</evidence>
<organism evidence="2 3">
    <name type="scientific">Microbacterium suwonense</name>
    <dbReference type="NCBI Taxonomy" id="683047"/>
    <lineage>
        <taxon>Bacteria</taxon>
        <taxon>Bacillati</taxon>
        <taxon>Actinomycetota</taxon>
        <taxon>Actinomycetes</taxon>
        <taxon>Micrococcales</taxon>
        <taxon>Microbacteriaceae</taxon>
        <taxon>Microbacterium</taxon>
    </lineage>
</organism>
<name>A0ABM8FQQ2_9MICO</name>